<sequence>MRKCESEVRGKGSAIPIAEDKLLMKKKKKPMGWSHYTRLHREGLTSSESDPFPQLPPVTAAAAAGAYHQLHTVAAAAVKHGSSTAMQLPQVGLETLPVSYSLVVSGKDEGHDPAGKKRAAVVDELKRLYAWADDGLIQDVLTSVGGDKKMAIEWLDSMAASLPAEDFYEENLTSTSAASEKEAEMRASILDRISSVSISSLNEAVLATEGAESYVLEEREEMNNDGAKLAGSLTEVPVEAEWQEDDPYLAFRKDALRAARAGHRHARGAVHAFNMGDHSRARVLSAKAQEERICAQALNAKAASEILRVKNSNRDIWNLDLHGLHASEAVDALQDRLLEIELAKHSLLSSARLEKVEENYVPLINSPQNESRETELENINLKQHAPKRLATKFSANKELTVITGSGTHSQGGAMLPSAIKDYLYTNQYFFYEPRSGIITVKPKKQFQD</sequence>
<protein>
    <submittedName>
        <fullName evidence="1">Uncharacterized protein</fullName>
    </submittedName>
</protein>
<evidence type="ECO:0000313" key="2">
    <source>
        <dbReference type="Proteomes" id="UP001162992"/>
    </source>
</evidence>
<comment type="caution">
    <text evidence="1">The sequence shown here is derived from an EMBL/GenBank/DDBJ whole genome shotgun (WGS) entry which is preliminary data.</text>
</comment>
<organism evidence="1 2">
    <name type="scientific">Diphasiastrum complanatum</name>
    <name type="common">Issler's clubmoss</name>
    <name type="synonym">Lycopodium complanatum</name>
    <dbReference type="NCBI Taxonomy" id="34168"/>
    <lineage>
        <taxon>Eukaryota</taxon>
        <taxon>Viridiplantae</taxon>
        <taxon>Streptophyta</taxon>
        <taxon>Embryophyta</taxon>
        <taxon>Tracheophyta</taxon>
        <taxon>Lycopodiopsida</taxon>
        <taxon>Lycopodiales</taxon>
        <taxon>Lycopodiaceae</taxon>
        <taxon>Lycopodioideae</taxon>
        <taxon>Diphasiastrum</taxon>
    </lineage>
</organism>
<name>A0ACC2AUI3_DIPCM</name>
<gene>
    <name evidence="1" type="ORF">O6H91_19G036600</name>
</gene>
<evidence type="ECO:0000313" key="1">
    <source>
        <dbReference type="EMBL" id="KAJ7521070.1"/>
    </source>
</evidence>
<proteinExistence type="predicted"/>
<reference evidence="2" key="1">
    <citation type="journal article" date="2024" name="Proc. Natl. Acad. Sci. U.S.A.">
        <title>Extraordinary preservation of gene collinearity over three hundred million years revealed in homosporous lycophytes.</title>
        <authorList>
            <person name="Li C."/>
            <person name="Wickell D."/>
            <person name="Kuo L.Y."/>
            <person name="Chen X."/>
            <person name="Nie B."/>
            <person name="Liao X."/>
            <person name="Peng D."/>
            <person name="Ji J."/>
            <person name="Jenkins J."/>
            <person name="Williams M."/>
            <person name="Shu S."/>
            <person name="Plott C."/>
            <person name="Barry K."/>
            <person name="Rajasekar S."/>
            <person name="Grimwood J."/>
            <person name="Han X."/>
            <person name="Sun S."/>
            <person name="Hou Z."/>
            <person name="He W."/>
            <person name="Dai G."/>
            <person name="Sun C."/>
            <person name="Schmutz J."/>
            <person name="Leebens-Mack J.H."/>
            <person name="Li F.W."/>
            <person name="Wang L."/>
        </authorList>
    </citation>
    <scope>NUCLEOTIDE SEQUENCE [LARGE SCALE GENOMIC DNA]</scope>
    <source>
        <strain evidence="2">cv. PW_Plant_1</strain>
    </source>
</reference>
<accession>A0ACC2AUI3</accession>
<dbReference type="Proteomes" id="UP001162992">
    <property type="component" value="Chromosome 19"/>
</dbReference>
<keyword evidence="2" id="KW-1185">Reference proteome</keyword>
<dbReference type="EMBL" id="CM055110">
    <property type="protein sequence ID" value="KAJ7521070.1"/>
    <property type="molecule type" value="Genomic_DNA"/>
</dbReference>